<dbReference type="InterPro" id="IPR036034">
    <property type="entry name" value="PDZ_sf"/>
</dbReference>
<comment type="caution">
    <text evidence="6">The sequence shown here is derived from an EMBL/GenBank/DDBJ whole genome shotgun (WGS) entry which is preliminary data.</text>
</comment>
<dbReference type="SUPFAM" id="SSF50156">
    <property type="entry name" value="PDZ domain-like"/>
    <property type="match status" value="1"/>
</dbReference>
<evidence type="ECO:0000256" key="1">
    <source>
        <dbReference type="SAM" id="Coils"/>
    </source>
</evidence>
<dbReference type="InterPro" id="IPR001849">
    <property type="entry name" value="PH_domain"/>
</dbReference>
<dbReference type="GO" id="GO:0005085">
    <property type="term" value="F:guanyl-nucleotide exchange factor activity"/>
    <property type="evidence" value="ECO:0007669"/>
    <property type="project" value="InterPro"/>
</dbReference>
<dbReference type="AlphaFoldDB" id="A0AAD9V9I3"/>
<reference evidence="6" key="1">
    <citation type="journal article" date="2023" name="G3 (Bethesda)">
        <title>Whole genome assembly and annotation of the endangered Caribbean coral Acropora cervicornis.</title>
        <authorList>
            <person name="Selwyn J.D."/>
            <person name="Vollmer S.V."/>
        </authorList>
    </citation>
    <scope>NUCLEOTIDE SEQUENCE</scope>
    <source>
        <strain evidence="6">K2</strain>
    </source>
</reference>
<dbReference type="CDD" id="cd00136">
    <property type="entry name" value="PDZ_canonical"/>
    <property type="match status" value="1"/>
</dbReference>
<keyword evidence="1" id="KW-0175">Coiled coil</keyword>
<dbReference type="PROSITE" id="PS50190">
    <property type="entry name" value="SEC7"/>
    <property type="match status" value="1"/>
</dbReference>
<evidence type="ECO:0000259" key="3">
    <source>
        <dbReference type="PROSITE" id="PS50003"/>
    </source>
</evidence>
<dbReference type="InterPro" id="IPR035999">
    <property type="entry name" value="Sec7_dom_sf"/>
</dbReference>
<keyword evidence="7" id="KW-1185">Reference proteome</keyword>
<dbReference type="InterPro" id="IPR041681">
    <property type="entry name" value="PH_9"/>
</dbReference>
<evidence type="ECO:0000259" key="4">
    <source>
        <dbReference type="PROSITE" id="PS50106"/>
    </source>
</evidence>
<dbReference type="PANTHER" id="PTHR10663:SF376">
    <property type="entry name" value="PH AND SEC7 DOMAIN-CONTAINING PROTEIN"/>
    <property type="match status" value="1"/>
</dbReference>
<dbReference type="SMART" id="SM00228">
    <property type="entry name" value="PDZ"/>
    <property type="match status" value="1"/>
</dbReference>
<protein>
    <submittedName>
        <fullName evidence="6">PH and SEC7 domain-containing protein 3</fullName>
    </submittedName>
</protein>
<sequence length="774" mass="87310">MAHDRYVELERHPLGGFGFSIIGGVDTHLPPMVCALVHNGSAQLSGKVFAGDVILEVNCQPITHFTTNQVVESIRNTQDNLRLRLRDDPGTRERAQPYLRKFAVADPKLAICQARLKRSASAPNNPLSRILTDQLPRKGITRKEEKTMQRANNTSSEDMRSLQQISLVGLEDGAHGIFARGSEDIVERVITDFSVHDNSTSSKTDKLTRPQISQGLSASDDRSSTSCESSHKSCMNCGHPINVLSDQHSVASADSASQFKLTCRRCGHVRNYSSGGTNLPGTPYSAHRTFEPSPDGPLSQQTTQLPGKVNGNINHMLRAAQNLADSEHYFCRSRDLSGEKKAVLNGGIKSELANSLSEGLPPDFFGRQFTDLLYDSPSDLAHKLFNLEGFNRDEVAPELSKNTPYGKLVALEYLKFFDFHNESITESLQKFLKAFHLSGETQERERILIPFSKRYQECNNPDYGSEDATHTLVCAILLLNSDLHSENLHKKMTQAQFIENLAGLCDGKDFPKDLLKTSSLGNPFIEIQASDSDKVYRDGLLYRKVTMGSEGRKRMILFLYKSDEVSSPENTRNCLGVHHSLASRATDYIKKPYVFRFVTSDWREFLFQGKNHRDMNDWIEAINLVAATYSSPPLPAPVGSCKRFQRPVMPFSRTQLSLTKQLEHHEKKSAEAEEQLIESLKNKPNNATGRDMEEWQEKHEFLEYEYKRYKMYVKILRGSKLESKLRDKPKSADRSVDSIMLQMKRSCSLGDLDLSSRYKGRNGRESYFLAIYKE</sequence>
<reference evidence="6" key="2">
    <citation type="journal article" date="2023" name="Science">
        <title>Genomic signatures of disease resistance in endangered staghorn corals.</title>
        <authorList>
            <person name="Vollmer S.V."/>
            <person name="Selwyn J.D."/>
            <person name="Despard B.A."/>
            <person name="Roesel C.L."/>
        </authorList>
    </citation>
    <scope>NUCLEOTIDE SEQUENCE</scope>
    <source>
        <strain evidence="6">K2</strain>
    </source>
</reference>
<dbReference type="InterPro" id="IPR000904">
    <property type="entry name" value="Sec7_dom"/>
</dbReference>
<evidence type="ECO:0000313" key="6">
    <source>
        <dbReference type="EMBL" id="KAK2566253.1"/>
    </source>
</evidence>
<feature type="region of interest" description="Disordered" evidence="2">
    <location>
        <begin position="196"/>
        <end position="229"/>
    </location>
</feature>
<feature type="domain" description="PDZ" evidence="4">
    <location>
        <begin position="6"/>
        <end position="89"/>
    </location>
</feature>
<dbReference type="SMART" id="SM00222">
    <property type="entry name" value="Sec7"/>
    <property type="match status" value="1"/>
</dbReference>
<dbReference type="InterPro" id="IPR011993">
    <property type="entry name" value="PH-like_dom_sf"/>
</dbReference>
<dbReference type="SUPFAM" id="SSF48425">
    <property type="entry name" value="Sec7 domain"/>
    <property type="match status" value="1"/>
</dbReference>
<evidence type="ECO:0000313" key="7">
    <source>
        <dbReference type="Proteomes" id="UP001249851"/>
    </source>
</evidence>
<dbReference type="EMBL" id="JARQWQ010000017">
    <property type="protein sequence ID" value="KAK2566253.1"/>
    <property type="molecule type" value="Genomic_DNA"/>
</dbReference>
<dbReference type="CDD" id="cd00171">
    <property type="entry name" value="Sec7"/>
    <property type="match status" value="1"/>
</dbReference>
<feature type="coiled-coil region" evidence="1">
    <location>
        <begin position="655"/>
        <end position="682"/>
    </location>
</feature>
<feature type="domain" description="SEC7" evidence="5">
    <location>
        <begin position="339"/>
        <end position="515"/>
    </location>
</feature>
<dbReference type="Pfam" id="PF00595">
    <property type="entry name" value="PDZ"/>
    <property type="match status" value="1"/>
</dbReference>
<dbReference type="PROSITE" id="PS50106">
    <property type="entry name" value="PDZ"/>
    <property type="match status" value="1"/>
</dbReference>
<evidence type="ECO:0000259" key="5">
    <source>
        <dbReference type="PROSITE" id="PS50190"/>
    </source>
</evidence>
<feature type="domain" description="PH" evidence="3">
    <location>
        <begin position="534"/>
        <end position="627"/>
    </location>
</feature>
<dbReference type="PROSITE" id="PS50003">
    <property type="entry name" value="PH_DOMAIN"/>
    <property type="match status" value="1"/>
</dbReference>
<dbReference type="SUPFAM" id="SSF50729">
    <property type="entry name" value="PH domain-like"/>
    <property type="match status" value="1"/>
</dbReference>
<accession>A0AAD9V9I3</accession>
<gene>
    <name evidence="6" type="ORF">P5673_009728</name>
</gene>
<dbReference type="Proteomes" id="UP001249851">
    <property type="component" value="Unassembled WGS sequence"/>
</dbReference>
<dbReference type="Gene3D" id="2.30.42.10">
    <property type="match status" value="1"/>
</dbReference>
<dbReference type="Pfam" id="PF15410">
    <property type="entry name" value="PH_9"/>
    <property type="match status" value="1"/>
</dbReference>
<proteinExistence type="predicted"/>
<dbReference type="Gene3D" id="1.10.1000.11">
    <property type="entry name" value="Arf Nucleotide-binding Site Opener,domain 2"/>
    <property type="match status" value="1"/>
</dbReference>
<organism evidence="6 7">
    <name type="scientific">Acropora cervicornis</name>
    <name type="common">Staghorn coral</name>
    <dbReference type="NCBI Taxonomy" id="6130"/>
    <lineage>
        <taxon>Eukaryota</taxon>
        <taxon>Metazoa</taxon>
        <taxon>Cnidaria</taxon>
        <taxon>Anthozoa</taxon>
        <taxon>Hexacorallia</taxon>
        <taxon>Scleractinia</taxon>
        <taxon>Astrocoeniina</taxon>
        <taxon>Acroporidae</taxon>
        <taxon>Acropora</taxon>
    </lineage>
</organism>
<evidence type="ECO:0000256" key="2">
    <source>
        <dbReference type="SAM" id="MobiDB-lite"/>
    </source>
</evidence>
<name>A0AAD9V9I3_ACRCE</name>
<dbReference type="PANTHER" id="PTHR10663">
    <property type="entry name" value="GUANYL-NUCLEOTIDE EXCHANGE FACTOR"/>
    <property type="match status" value="1"/>
</dbReference>
<dbReference type="InterPro" id="IPR001478">
    <property type="entry name" value="PDZ"/>
</dbReference>
<dbReference type="GO" id="GO:0032012">
    <property type="term" value="P:regulation of ARF protein signal transduction"/>
    <property type="evidence" value="ECO:0007669"/>
    <property type="project" value="InterPro"/>
</dbReference>
<dbReference type="Gene3D" id="2.30.29.30">
    <property type="entry name" value="Pleckstrin-homology domain (PH domain)/Phosphotyrosine-binding domain (PTB)"/>
    <property type="match status" value="1"/>
</dbReference>
<dbReference type="InterPro" id="IPR023394">
    <property type="entry name" value="Sec7_C_sf"/>
</dbReference>
<dbReference type="Pfam" id="PF01369">
    <property type="entry name" value="Sec7"/>
    <property type="match status" value="1"/>
</dbReference>